<dbReference type="RefSeq" id="WP_140929564.1">
    <property type="nucleotide sequence ID" value="NZ_VFSU01000034.1"/>
</dbReference>
<name>A0A501XDU8_9SPHN</name>
<feature type="repeat" description="TPR" evidence="3">
    <location>
        <begin position="427"/>
        <end position="460"/>
    </location>
</feature>
<keyword evidence="2 3" id="KW-0802">TPR repeat</keyword>
<keyword evidence="6" id="KW-1185">Reference proteome</keyword>
<evidence type="ECO:0000256" key="3">
    <source>
        <dbReference type="PROSITE-ProRule" id="PRU00339"/>
    </source>
</evidence>
<comment type="caution">
    <text evidence="5">The sequence shown here is derived from an EMBL/GenBank/DDBJ whole genome shotgun (WGS) entry which is preliminary data.</text>
</comment>
<dbReference type="AlphaFoldDB" id="A0A501XDU8"/>
<accession>A0A501XDU8</accession>
<feature type="signal peptide" evidence="4">
    <location>
        <begin position="1"/>
        <end position="25"/>
    </location>
</feature>
<organism evidence="5 6">
    <name type="scientific">Sandaracinobacter neustonicus</name>
    <dbReference type="NCBI Taxonomy" id="1715348"/>
    <lineage>
        <taxon>Bacteria</taxon>
        <taxon>Pseudomonadati</taxon>
        <taxon>Pseudomonadota</taxon>
        <taxon>Alphaproteobacteria</taxon>
        <taxon>Sphingomonadales</taxon>
        <taxon>Sphingosinicellaceae</taxon>
        <taxon>Sandaracinobacter</taxon>
    </lineage>
</organism>
<evidence type="ECO:0000313" key="5">
    <source>
        <dbReference type="EMBL" id="TPE58712.1"/>
    </source>
</evidence>
<sequence length="584" mass="61989">MKSLTPRLLFSLLPLLAFSPSAVLARTAPVMPSSDEAAQAYVQGRLAMADDDLPVAAELFQRALLANPDEALMRRALDVAMLSGDMKTAVRLANRIELPPESQPRMAVSDSLVALTRAAGAASKRDWRGYEAARLAFEAPGRAVTSNQLLGTLLAAYGLAGKGDLNGAIALLDGQTERGISASYIAEHRAHLLALAKRWPEAADAYAGIVNAEGANVARLRIAAAASALEAAKTDPAYRARAITMLGGGPDRDPVLVAARARLAADPKIDGRKLGALPTRPEEGLALMLLRVATDLARERAIAPAISFARLANLVDPKLPDGWFVTSDALARAGQPQLALDALAPAPKTDPWGLLADVRRAAILTSQEQYPEGLAIANRLAARPDAGPEDWSRVADIERRTGRNADAAAAYGRALAMLPETPGPVHAQLWFLRGSAYELAGDWASAEPDLRRAVEVQPDNSLFLNYLGYSLLDRGKSVPEARELIARAYKAAPDNGAIIDSMGWAEYASGNYAEAVRLLEQARSSEPGDPTIADHLGDALWKAGRRIEARHAWSSAAALSPEPKLAALLAKKLDFGLDVALAGK</sequence>
<reference evidence="5 6" key="1">
    <citation type="submission" date="2019-06" db="EMBL/GenBank/DDBJ databases">
        <authorList>
            <person name="Lee I."/>
            <person name="Jang G.I."/>
            <person name="Hwang C.Y."/>
        </authorList>
    </citation>
    <scope>NUCLEOTIDE SEQUENCE [LARGE SCALE GENOMIC DNA]</scope>
    <source>
        <strain evidence="5 6">PAMC 28131</strain>
    </source>
</reference>
<dbReference type="Pfam" id="PF13432">
    <property type="entry name" value="TPR_16"/>
    <property type="match status" value="2"/>
</dbReference>
<dbReference type="InterPro" id="IPR019734">
    <property type="entry name" value="TPR_rpt"/>
</dbReference>
<evidence type="ECO:0000256" key="4">
    <source>
        <dbReference type="SAM" id="SignalP"/>
    </source>
</evidence>
<dbReference type="SUPFAM" id="SSF48452">
    <property type="entry name" value="TPR-like"/>
    <property type="match status" value="2"/>
</dbReference>
<dbReference type="PANTHER" id="PTHR45586">
    <property type="entry name" value="TPR REPEAT-CONTAINING PROTEIN PA4667"/>
    <property type="match status" value="1"/>
</dbReference>
<dbReference type="EMBL" id="VFSU01000034">
    <property type="protein sequence ID" value="TPE58712.1"/>
    <property type="molecule type" value="Genomic_DNA"/>
</dbReference>
<dbReference type="Proteomes" id="UP000319897">
    <property type="component" value="Unassembled WGS sequence"/>
</dbReference>
<keyword evidence="1" id="KW-0677">Repeat</keyword>
<keyword evidence="4" id="KW-0732">Signal</keyword>
<dbReference type="InterPro" id="IPR051012">
    <property type="entry name" value="CellSynth/LPSAsmb/PSIAsmb"/>
</dbReference>
<feature type="chain" id="PRO_5021299238" evidence="4">
    <location>
        <begin position="26"/>
        <end position="584"/>
    </location>
</feature>
<dbReference type="OrthoDB" id="9766710at2"/>
<proteinExistence type="predicted"/>
<dbReference type="Pfam" id="PF14559">
    <property type="entry name" value="TPR_19"/>
    <property type="match status" value="1"/>
</dbReference>
<gene>
    <name evidence="5" type="ORF">FJQ54_16840</name>
</gene>
<feature type="repeat" description="TPR" evidence="3">
    <location>
        <begin position="37"/>
        <end position="70"/>
    </location>
</feature>
<dbReference type="PANTHER" id="PTHR45586:SF1">
    <property type="entry name" value="LIPOPOLYSACCHARIDE ASSEMBLY PROTEIN B"/>
    <property type="match status" value="1"/>
</dbReference>
<dbReference type="Gene3D" id="1.25.40.10">
    <property type="entry name" value="Tetratricopeptide repeat domain"/>
    <property type="match status" value="1"/>
</dbReference>
<dbReference type="PROSITE" id="PS50005">
    <property type="entry name" value="TPR"/>
    <property type="match status" value="2"/>
</dbReference>
<dbReference type="SMART" id="SM00028">
    <property type="entry name" value="TPR"/>
    <property type="match status" value="5"/>
</dbReference>
<evidence type="ECO:0000256" key="2">
    <source>
        <dbReference type="ARBA" id="ARBA00022803"/>
    </source>
</evidence>
<dbReference type="InterPro" id="IPR011990">
    <property type="entry name" value="TPR-like_helical_dom_sf"/>
</dbReference>
<protein>
    <submittedName>
        <fullName evidence="5">Tetratricopeptide repeat protein</fullName>
    </submittedName>
</protein>
<evidence type="ECO:0000313" key="6">
    <source>
        <dbReference type="Proteomes" id="UP000319897"/>
    </source>
</evidence>
<evidence type="ECO:0000256" key="1">
    <source>
        <dbReference type="ARBA" id="ARBA00022737"/>
    </source>
</evidence>